<dbReference type="Proteomes" id="UP000308133">
    <property type="component" value="Unassembled WGS sequence"/>
</dbReference>
<sequence length="573" mass="62138">MPELAELYAGPMPEYPSIYYTMRNGWEKNPEELALASMHQQADHLSKLAGPSSDSKQSAPYLRWNYAQFSYATLGIAEGLLRKGIKTGDLIVTLVPNSAEWLLFLSASVFAKYGLCALDVNTLNDARRTELVDMIKLLEPAAIVVPDASGAAAVDAALSHLDTTRPLKIVLENIQNKDWLDILDLAVPCDAETRSRLMNDALTDSPTRTASIVFTSGTSSGKPKGCLRDVLGVATTVAQGIWSRPGDTSCRRTLHTANFRAIAPACALKAWKDGATVVLPGANFSPEDFLDAIEKERITEAALIPAQLHAVVASPTFASRDLSSVRLVMSGGDIVTSAFVEKSKRHFPRAAFMTGHGMSEGGGIFKWTYWDEKEGIPFYSDISPLGRSLHPGARLRLVNGDKVVARGEVGELHISHASLLQKYIGHAANSSDFYTDELGRWFKTGDRAMVSAEGDMYILGRSKDIIKRAGVSIAPAAIESCLQAFTDYQTAVLAVTHPTLGQEPFAILESFGSKSEEDIKKQVKEVCGQDWAIKGAVELRTLGLERFPLNPSAKIDKLALRGPLESYLGPAAK</sequence>
<dbReference type="CDD" id="cd04433">
    <property type="entry name" value="AFD_class_I"/>
    <property type="match status" value="1"/>
</dbReference>
<dbReference type="GO" id="GO:0019748">
    <property type="term" value="P:secondary metabolic process"/>
    <property type="evidence" value="ECO:0007669"/>
    <property type="project" value="TreeGrafter"/>
</dbReference>
<evidence type="ECO:0000256" key="1">
    <source>
        <dbReference type="ARBA" id="ARBA00006432"/>
    </source>
</evidence>
<dbReference type="GO" id="GO:0016405">
    <property type="term" value="F:CoA-ligase activity"/>
    <property type="evidence" value="ECO:0007669"/>
    <property type="project" value="TreeGrafter"/>
</dbReference>
<feature type="domain" description="AMP-dependent synthetase/ligase" evidence="3">
    <location>
        <begin position="61"/>
        <end position="423"/>
    </location>
</feature>
<dbReference type="Gene3D" id="3.30.300.30">
    <property type="match status" value="1"/>
</dbReference>
<accession>A0A4U7AVR3</accession>
<comment type="similarity">
    <text evidence="1">Belongs to the ATP-dependent AMP-binding enzyme family.</text>
</comment>
<dbReference type="InterPro" id="IPR000873">
    <property type="entry name" value="AMP-dep_synth/lig_dom"/>
</dbReference>
<proteinExistence type="inferred from homology"/>
<keyword evidence="2" id="KW-0436">Ligase</keyword>
<reference evidence="4 5" key="1">
    <citation type="submission" date="2018-02" db="EMBL/GenBank/DDBJ databases">
        <title>Draft genome sequences of Elsinoe sp., causing black scab on jojoba.</title>
        <authorList>
            <person name="Stodart B."/>
            <person name="Jeffress S."/>
            <person name="Ash G."/>
            <person name="Arun Chinnappa K."/>
        </authorList>
    </citation>
    <scope>NUCLEOTIDE SEQUENCE [LARGE SCALE GENOMIC DNA]</scope>
    <source>
        <strain evidence="4 5">Hillstone_2</strain>
    </source>
</reference>
<dbReference type="SUPFAM" id="SSF56801">
    <property type="entry name" value="Acetyl-CoA synthetase-like"/>
    <property type="match status" value="1"/>
</dbReference>
<protein>
    <submittedName>
        <fullName evidence="4">Acyl-coenzyme A synthetase-like protein 1</fullName>
    </submittedName>
</protein>
<evidence type="ECO:0000256" key="2">
    <source>
        <dbReference type="ARBA" id="ARBA00022598"/>
    </source>
</evidence>
<dbReference type="PANTHER" id="PTHR24096:SF149">
    <property type="entry name" value="AMP-BINDING DOMAIN-CONTAINING PROTEIN-RELATED"/>
    <property type="match status" value="1"/>
</dbReference>
<name>A0A4U7AVR3_9PEZI</name>
<dbReference type="InterPro" id="IPR042099">
    <property type="entry name" value="ANL_N_sf"/>
</dbReference>
<evidence type="ECO:0000313" key="5">
    <source>
        <dbReference type="Proteomes" id="UP000308133"/>
    </source>
</evidence>
<evidence type="ECO:0000313" key="4">
    <source>
        <dbReference type="EMBL" id="TKX22598.1"/>
    </source>
</evidence>
<comment type="caution">
    <text evidence="4">The sequence shown here is derived from an EMBL/GenBank/DDBJ whole genome shotgun (WGS) entry which is preliminary data.</text>
</comment>
<dbReference type="InterPro" id="IPR045851">
    <property type="entry name" value="AMP-bd_C_sf"/>
</dbReference>
<dbReference type="AlphaFoldDB" id="A0A4U7AVR3"/>
<dbReference type="EMBL" id="PTQR01000066">
    <property type="protein sequence ID" value="TKX22598.1"/>
    <property type="molecule type" value="Genomic_DNA"/>
</dbReference>
<organism evidence="4 5">
    <name type="scientific">Elsinoe australis</name>
    <dbReference type="NCBI Taxonomy" id="40998"/>
    <lineage>
        <taxon>Eukaryota</taxon>
        <taxon>Fungi</taxon>
        <taxon>Dikarya</taxon>
        <taxon>Ascomycota</taxon>
        <taxon>Pezizomycotina</taxon>
        <taxon>Dothideomycetes</taxon>
        <taxon>Dothideomycetidae</taxon>
        <taxon>Myriangiales</taxon>
        <taxon>Elsinoaceae</taxon>
        <taxon>Elsinoe</taxon>
    </lineage>
</organism>
<dbReference type="Gene3D" id="3.40.50.12780">
    <property type="entry name" value="N-terminal domain of ligase-like"/>
    <property type="match status" value="1"/>
</dbReference>
<gene>
    <name evidence="4" type="ORF">C1H76_5381</name>
</gene>
<dbReference type="PANTHER" id="PTHR24096">
    <property type="entry name" value="LONG-CHAIN-FATTY-ACID--COA LIGASE"/>
    <property type="match status" value="1"/>
</dbReference>
<evidence type="ECO:0000259" key="3">
    <source>
        <dbReference type="Pfam" id="PF00501"/>
    </source>
</evidence>
<dbReference type="Pfam" id="PF00501">
    <property type="entry name" value="AMP-binding"/>
    <property type="match status" value="1"/>
</dbReference>